<protein>
    <submittedName>
        <fullName evidence="4">Nicotianamine synthase 9</fullName>
    </submittedName>
</protein>
<evidence type="ECO:0000313" key="6">
    <source>
        <dbReference type="Proteomes" id="UP001219518"/>
    </source>
</evidence>
<evidence type="ECO:0000256" key="1">
    <source>
        <dbReference type="SAM" id="MobiDB-lite"/>
    </source>
</evidence>
<keyword evidence="6" id="KW-1185">Reference proteome</keyword>
<dbReference type="PANTHER" id="PTHR31912:SF35">
    <property type="entry name" value="C2H2-TYPE DOMAIN-CONTAINING PROTEIN"/>
    <property type="match status" value="1"/>
</dbReference>
<reference evidence="4" key="1">
    <citation type="submission" date="2021-07" db="EMBL/GenBank/DDBJ databases">
        <authorList>
            <person name="Catto M.A."/>
            <person name="Jacobson A."/>
            <person name="Kennedy G."/>
            <person name="Labadie P."/>
            <person name="Hunt B.G."/>
            <person name="Srinivasan R."/>
        </authorList>
    </citation>
    <scope>NUCLEOTIDE SEQUENCE</scope>
    <source>
        <strain evidence="4">PL_HMW_Pooled</strain>
        <tissue evidence="4">Head</tissue>
    </source>
</reference>
<comment type="caution">
    <text evidence="4">The sequence shown here is derived from an EMBL/GenBank/DDBJ whole genome shotgun (WGS) entry which is preliminary data.</text>
</comment>
<dbReference type="PANTHER" id="PTHR31912">
    <property type="entry name" value="IP13529P"/>
    <property type="match status" value="1"/>
</dbReference>
<gene>
    <name evidence="4" type="ORF">KUF71_009995</name>
    <name evidence="5" type="ORF">KUF71_012418</name>
</gene>
<evidence type="ECO:0000256" key="2">
    <source>
        <dbReference type="SAM" id="SignalP"/>
    </source>
</evidence>
<feature type="region of interest" description="Disordered" evidence="1">
    <location>
        <begin position="177"/>
        <end position="221"/>
    </location>
</feature>
<evidence type="ECO:0000259" key="3">
    <source>
        <dbReference type="SMART" id="SM00355"/>
    </source>
</evidence>
<proteinExistence type="predicted"/>
<feature type="signal peptide" evidence="2">
    <location>
        <begin position="1"/>
        <end position="21"/>
    </location>
</feature>
<accession>A0AAE1HGG7</accession>
<reference evidence="4" key="2">
    <citation type="journal article" date="2023" name="BMC Genomics">
        <title>Pest status, molecular evolution, and epigenetic factors derived from the genome assembly of Frankliniella fusca, a thysanopteran phytovirus vector.</title>
        <authorList>
            <person name="Catto M.A."/>
            <person name="Labadie P.E."/>
            <person name="Jacobson A.L."/>
            <person name="Kennedy G.G."/>
            <person name="Srinivasan R."/>
            <person name="Hunt B.G."/>
        </authorList>
    </citation>
    <scope>NUCLEOTIDE SEQUENCE</scope>
    <source>
        <strain evidence="4">PL_HMW_Pooled</strain>
    </source>
</reference>
<evidence type="ECO:0000313" key="4">
    <source>
        <dbReference type="EMBL" id="KAK3920758.1"/>
    </source>
</evidence>
<dbReference type="Proteomes" id="UP001219518">
    <property type="component" value="Unassembled WGS sequence"/>
</dbReference>
<feature type="domain" description="C2H2-type" evidence="3">
    <location>
        <begin position="56"/>
        <end position="81"/>
    </location>
</feature>
<evidence type="ECO:0000313" key="5">
    <source>
        <dbReference type="EMBL" id="KAK3932345.1"/>
    </source>
</evidence>
<dbReference type="InterPro" id="IPR013087">
    <property type="entry name" value="Znf_C2H2_type"/>
</dbReference>
<dbReference type="AlphaFoldDB" id="A0AAE1HGG7"/>
<feature type="domain" description="C2H2-type" evidence="3">
    <location>
        <begin position="146"/>
        <end position="173"/>
    </location>
</feature>
<feature type="chain" id="PRO_5042442846" evidence="2">
    <location>
        <begin position="22"/>
        <end position="936"/>
    </location>
</feature>
<organism evidence="4 6">
    <name type="scientific">Frankliniella fusca</name>
    <dbReference type="NCBI Taxonomy" id="407009"/>
    <lineage>
        <taxon>Eukaryota</taxon>
        <taxon>Metazoa</taxon>
        <taxon>Ecdysozoa</taxon>
        <taxon>Arthropoda</taxon>
        <taxon>Hexapoda</taxon>
        <taxon>Insecta</taxon>
        <taxon>Pterygota</taxon>
        <taxon>Neoptera</taxon>
        <taxon>Paraneoptera</taxon>
        <taxon>Thysanoptera</taxon>
        <taxon>Terebrantia</taxon>
        <taxon>Thripoidea</taxon>
        <taxon>Thripidae</taxon>
        <taxon>Frankliniella</taxon>
    </lineage>
</organism>
<name>A0AAE1HGG7_9NEOP</name>
<dbReference type="EMBL" id="JAHWGI010001435">
    <property type="protein sequence ID" value="KAK3932345.1"/>
    <property type="molecule type" value="Genomic_DNA"/>
</dbReference>
<feature type="domain" description="C2H2-type" evidence="3">
    <location>
        <begin position="26"/>
        <end position="48"/>
    </location>
</feature>
<keyword evidence="2" id="KW-0732">Signal</keyword>
<dbReference type="EMBL" id="JAHWGI010001022">
    <property type="protein sequence ID" value="KAK3920758.1"/>
    <property type="molecule type" value="Genomic_DNA"/>
</dbReference>
<dbReference type="SMART" id="SM00355">
    <property type="entry name" value="ZnF_C2H2"/>
    <property type="match status" value="4"/>
</dbReference>
<feature type="compositionally biased region" description="Polar residues" evidence="1">
    <location>
        <begin position="190"/>
        <end position="205"/>
    </location>
</feature>
<feature type="domain" description="C2H2-type" evidence="3">
    <location>
        <begin position="114"/>
        <end position="138"/>
    </location>
</feature>
<sequence length="936" mass="107580">MATLAAASVICTLLAIGNIEANPGPFPCKICPIVPETIASSIRHQHYHSMDKNFKYYCPLAECMYFTSSFGSMNNHVSTFHRKTKHRADLSAAEPSAAELSAPNQDRTPNIPCYSCCVPDCIVSVPSLWELIQHFYRHLENGVEIPTCPIQNCDFKLPFKKKSNLQVHLSQKHRSWRDEGCPKKRPHSENFATHSTATSLPSTSRDQTEDMDWESTGEANCEANPDVDPLILNDELMFDCIAKFYLKLYGEFFLPYKIIQEISEAIALISNMMHCRVKVLLFNELTKLKISEQQINMIRFKIMCADLLYASHSKDIPGPTFTTDHLRKKYFEEHFHYKPPTEISLDPNSEKTNKKYMYVPVQQTLETLLEDPSVQKEIENSFQEQPAGQDGIISNYTDGQQYIIENHPRREIHLFVFQDGFNPVMNVLGSAKNKYKDLGVYFTIGNLKSIFRSKIASKHLIMLIRESVIKTVGTSKCFQKLKEHLGALEENGIIFKGENIKVVVEYFIGDSLGQHFIGGFVESFSGMYCCRFCNVKRKTYKKDPSVTHPLRTRLSFQHCLYRSRLTGKPYEGVKQDSVFNTLKYFHSSSHLVPCFAHDLLEGVISFDLSGILATFVKSKWMSYDFINRRIRKFRCVGVDTPNKPALVNVKGLKLGGHAVQNWTLLRLLPFIIGDKIKNKEHDAWKLYLQLKNLCEYFSAPEFCSSVVPYIKDVLLPQYFELRSKVLSSKVRPKHHFMCHYPELMLKYGPLIQLWTMPYEQKHKMFKNICRLSRNFKNLEYTLATRHQLNLCYLGTSPLFEEEITEAGSKPLSPDSHSGPVSQLIQHLNISQDWRECEVLIKDGVQYKHNDYLLLSSCGTQITGGFIRLIIIKGRNIEFFLEVINAFFNPDLGIYELPMVKTGFLQKVSRNQLKYPLPQPLYLYKGVEGFSLKNKLI</sequence>